<keyword evidence="8 18" id="KW-0812">Transmembrane</keyword>
<reference evidence="21 22" key="1">
    <citation type="submission" date="2017-06" db="EMBL/GenBank/DDBJ databases">
        <title>A platform for efficient transgenesis in Macrostomum lignano, a flatworm model organism for stem cell research.</title>
        <authorList>
            <person name="Berezikov E."/>
        </authorList>
    </citation>
    <scope>NUCLEOTIDE SEQUENCE [LARGE SCALE GENOMIC DNA]</scope>
    <source>
        <strain evidence="21">DV1</strain>
        <tissue evidence="21">Whole organism</tissue>
    </source>
</reference>
<evidence type="ECO:0000256" key="9">
    <source>
        <dbReference type="ARBA" id="ARBA00022729"/>
    </source>
</evidence>
<protein>
    <recommendedName>
        <fullName evidence="6">Autophagy-related protein 27</fullName>
    </recommendedName>
</protein>
<evidence type="ECO:0000256" key="2">
    <source>
        <dbReference type="ARBA" id="ARBA00004358"/>
    </source>
</evidence>
<keyword evidence="13" id="KW-0333">Golgi apparatus</keyword>
<dbReference type="SUPFAM" id="SSF50911">
    <property type="entry name" value="Mannose 6-phosphate receptor domain"/>
    <property type="match status" value="1"/>
</dbReference>
<keyword evidence="14" id="KW-0496">Mitochondrion</keyword>
<accession>A0A267FVQ3</accession>
<dbReference type="GO" id="GO:0031966">
    <property type="term" value="C:mitochondrial membrane"/>
    <property type="evidence" value="ECO:0007669"/>
    <property type="project" value="UniProtKB-SubCell"/>
</dbReference>
<evidence type="ECO:0000256" key="17">
    <source>
        <dbReference type="ARBA" id="ARBA00023329"/>
    </source>
</evidence>
<evidence type="ECO:0000256" key="3">
    <source>
        <dbReference type="ARBA" id="ARBA00004394"/>
    </source>
</evidence>
<organism evidence="21 22">
    <name type="scientific">Macrostomum lignano</name>
    <dbReference type="NCBI Taxonomy" id="282301"/>
    <lineage>
        <taxon>Eukaryota</taxon>
        <taxon>Metazoa</taxon>
        <taxon>Spiralia</taxon>
        <taxon>Lophotrochozoa</taxon>
        <taxon>Platyhelminthes</taxon>
        <taxon>Rhabditophora</taxon>
        <taxon>Macrostomorpha</taxon>
        <taxon>Macrostomida</taxon>
        <taxon>Macrostomidae</taxon>
        <taxon>Macrostomum</taxon>
    </lineage>
</organism>
<evidence type="ECO:0000256" key="5">
    <source>
        <dbReference type="ARBA" id="ARBA00005363"/>
    </source>
</evidence>
<comment type="subcellular location">
    <subcellularLocation>
        <location evidence="2">Cytoplasmic vesicle membrane</location>
        <topology evidence="2">Single-pass type I membrane protein</topology>
    </subcellularLocation>
    <subcellularLocation>
        <location evidence="3">Golgi apparatus membrane</location>
    </subcellularLocation>
    <subcellularLocation>
        <location evidence="1">Mitochondrion membrane</location>
        <topology evidence="1">Single-pass membrane protein</topology>
    </subcellularLocation>
    <subcellularLocation>
        <location evidence="4">Preautophagosomal structure membrane</location>
        <topology evidence="4">Single-pass type I membrane protein</topology>
    </subcellularLocation>
</comment>
<keyword evidence="15 18" id="KW-0472">Membrane</keyword>
<dbReference type="InterPro" id="IPR044865">
    <property type="entry name" value="MRH_dom"/>
</dbReference>
<dbReference type="InterPro" id="IPR018939">
    <property type="entry name" value="Autophagy-rel_prot_27"/>
</dbReference>
<name>A0A267FVQ3_9PLAT</name>
<dbReference type="Pfam" id="PF09451">
    <property type="entry name" value="ATG27"/>
    <property type="match status" value="1"/>
</dbReference>
<keyword evidence="22" id="KW-1185">Reference proteome</keyword>
<evidence type="ECO:0000256" key="15">
    <source>
        <dbReference type="ARBA" id="ARBA00023136"/>
    </source>
</evidence>
<comment type="caution">
    <text evidence="21">The sequence shown here is derived from an EMBL/GenBank/DDBJ whole genome shotgun (WGS) entry which is preliminary data.</text>
</comment>
<evidence type="ECO:0000256" key="18">
    <source>
        <dbReference type="SAM" id="Phobius"/>
    </source>
</evidence>
<dbReference type="PROSITE" id="PS51914">
    <property type="entry name" value="MRH"/>
    <property type="match status" value="1"/>
</dbReference>
<dbReference type="EMBL" id="NIVC01000753">
    <property type="protein sequence ID" value="PAA77314.1"/>
    <property type="molecule type" value="Genomic_DNA"/>
</dbReference>
<dbReference type="OrthoDB" id="29460at2759"/>
<dbReference type="PANTHER" id="PTHR15071:SF0">
    <property type="entry name" value="MANNOSE 6-PHOSPHATE RECEPTOR-LIKE PROTEIN 1"/>
    <property type="match status" value="1"/>
</dbReference>
<gene>
    <name evidence="21" type="ORF">BOX15_Mlig028370g1</name>
</gene>
<dbReference type="GO" id="GO:0000139">
    <property type="term" value="C:Golgi membrane"/>
    <property type="evidence" value="ECO:0007669"/>
    <property type="project" value="UniProtKB-SubCell"/>
</dbReference>
<keyword evidence="7" id="KW-0813">Transport</keyword>
<keyword evidence="11 18" id="KW-1133">Transmembrane helix</keyword>
<feature type="chain" id="PRO_5013306503" description="Autophagy-related protein 27" evidence="19">
    <location>
        <begin position="31"/>
        <end position="272"/>
    </location>
</feature>
<dbReference type="Gene3D" id="2.70.130.10">
    <property type="entry name" value="Mannose-6-phosphate receptor binding domain"/>
    <property type="match status" value="1"/>
</dbReference>
<dbReference type="GO" id="GO:0015031">
    <property type="term" value="P:protein transport"/>
    <property type="evidence" value="ECO:0007669"/>
    <property type="project" value="UniProtKB-KW"/>
</dbReference>
<proteinExistence type="inferred from homology"/>
<dbReference type="PANTHER" id="PTHR15071">
    <property type="entry name" value="MANNOSE-6-PHOSPHATE RECEPTOR FAMILY MEMBER"/>
    <property type="match status" value="1"/>
</dbReference>
<dbReference type="GO" id="GO:0006914">
    <property type="term" value="P:autophagy"/>
    <property type="evidence" value="ECO:0007669"/>
    <property type="project" value="UniProtKB-KW"/>
</dbReference>
<comment type="similarity">
    <text evidence="5">Belongs to the ATG27 family.</text>
</comment>
<keyword evidence="16" id="KW-1015">Disulfide bond</keyword>
<dbReference type="Proteomes" id="UP000215902">
    <property type="component" value="Unassembled WGS sequence"/>
</dbReference>
<dbReference type="GO" id="GO:0010008">
    <property type="term" value="C:endosome membrane"/>
    <property type="evidence" value="ECO:0007669"/>
    <property type="project" value="UniProtKB-SubCell"/>
</dbReference>
<evidence type="ECO:0000259" key="20">
    <source>
        <dbReference type="PROSITE" id="PS51914"/>
    </source>
</evidence>
<evidence type="ECO:0000256" key="1">
    <source>
        <dbReference type="ARBA" id="ARBA00004304"/>
    </source>
</evidence>
<dbReference type="InterPro" id="IPR009011">
    <property type="entry name" value="Man6P_isomerase_rcpt-bd_dom_sf"/>
</dbReference>
<evidence type="ECO:0000256" key="10">
    <source>
        <dbReference type="ARBA" id="ARBA00022927"/>
    </source>
</evidence>
<evidence type="ECO:0000256" key="6">
    <source>
        <dbReference type="ARBA" id="ARBA00013776"/>
    </source>
</evidence>
<feature type="domain" description="MRH" evidence="20">
    <location>
        <begin position="40"/>
        <end position="182"/>
    </location>
</feature>
<evidence type="ECO:0000256" key="8">
    <source>
        <dbReference type="ARBA" id="ARBA00022692"/>
    </source>
</evidence>
<evidence type="ECO:0000256" key="4">
    <source>
        <dbReference type="ARBA" id="ARBA00004472"/>
    </source>
</evidence>
<feature type="signal peptide" evidence="19">
    <location>
        <begin position="1"/>
        <end position="30"/>
    </location>
</feature>
<sequence length="272" mass="28492">MPFPTDSMTLKALLLLTAAAISATIAVVEAAYPVCSRQLSSCSCQTADGGTIDLSPLAKAADFAFAAMGPQQPYNYLYNPCTGQRCDSSQGDAASCQRSTDGRYEYLLGTQSTAQFSTEPQAGLQLTYSALSGDGKRRSAQVQLVCDQSASVPKFEALDDGSGGPQLILYKMRLTSKHCCEQSGGGGGGGGGGGLSGGDILLIVFFCLVFVYVAGGLAFNALVRKLPVYPDSVPNREFWLALPGLVRDGCVFSFNGVRGLVRGRGGNSYENI</sequence>
<evidence type="ECO:0000256" key="14">
    <source>
        <dbReference type="ARBA" id="ARBA00023128"/>
    </source>
</evidence>
<dbReference type="GO" id="GO:0034045">
    <property type="term" value="C:phagophore assembly site membrane"/>
    <property type="evidence" value="ECO:0007669"/>
    <property type="project" value="UniProtKB-SubCell"/>
</dbReference>
<evidence type="ECO:0000256" key="11">
    <source>
        <dbReference type="ARBA" id="ARBA00022989"/>
    </source>
</evidence>
<evidence type="ECO:0000313" key="21">
    <source>
        <dbReference type="EMBL" id="PAA77314.1"/>
    </source>
</evidence>
<evidence type="ECO:0000256" key="13">
    <source>
        <dbReference type="ARBA" id="ARBA00023034"/>
    </source>
</evidence>
<keyword evidence="10" id="KW-0653">Protein transport</keyword>
<evidence type="ECO:0000256" key="12">
    <source>
        <dbReference type="ARBA" id="ARBA00023006"/>
    </source>
</evidence>
<evidence type="ECO:0000256" key="7">
    <source>
        <dbReference type="ARBA" id="ARBA00022448"/>
    </source>
</evidence>
<evidence type="ECO:0000256" key="19">
    <source>
        <dbReference type="SAM" id="SignalP"/>
    </source>
</evidence>
<dbReference type="AlphaFoldDB" id="A0A267FVQ3"/>
<keyword evidence="12" id="KW-0072">Autophagy</keyword>
<evidence type="ECO:0000256" key="16">
    <source>
        <dbReference type="ARBA" id="ARBA00023157"/>
    </source>
</evidence>
<feature type="transmembrane region" description="Helical" evidence="18">
    <location>
        <begin position="200"/>
        <end position="223"/>
    </location>
</feature>
<evidence type="ECO:0000313" key="22">
    <source>
        <dbReference type="Proteomes" id="UP000215902"/>
    </source>
</evidence>
<keyword evidence="17" id="KW-0968">Cytoplasmic vesicle</keyword>
<dbReference type="GO" id="GO:0005802">
    <property type="term" value="C:trans-Golgi network"/>
    <property type="evidence" value="ECO:0007669"/>
    <property type="project" value="TreeGrafter"/>
</dbReference>
<keyword evidence="9 19" id="KW-0732">Signal</keyword>